<keyword evidence="4" id="KW-0862">Zinc</keyword>
<dbReference type="OrthoDB" id="2919105at2759"/>
<dbReference type="SUPFAM" id="SSF52467">
    <property type="entry name" value="DHS-like NAD/FAD-binding domain"/>
    <property type="match status" value="1"/>
</dbReference>
<feature type="domain" description="Deacetylase sirtuin-type" evidence="6">
    <location>
        <begin position="7"/>
        <end position="378"/>
    </location>
</feature>
<dbReference type="GO" id="GO:0070403">
    <property type="term" value="F:NAD+ binding"/>
    <property type="evidence" value="ECO:0007669"/>
    <property type="project" value="InterPro"/>
</dbReference>
<evidence type="ECO:0000256" key="3">
    <source>
        <dbReference type="ARBA" id="ARBA00023027"/>
    </source>
</evidence>
<dbReference type="GO" id="GO:0017136">
    <property type="term" value="F:histone deacetylase activity, NAD-dependent"/>
    <property type="evidence" value="ECO:0007669"/>
    <property type="project" value="TreeGrafter"/>
</dbReference>
<dbReference type="InterPro" id="IPR050134">
    <property type="entry name" value="NAD-dep_sirtuin_deacylases"/>
</dbReference>
<dbReference type="PANTHER" id="PTHR11085">
    <property type="entry name" value="NAD-DEPENDENT PROTEIN DEACYLASE SIRTUIN-5, MITOCHONDRIAL-RELATED"/>
    <property type="match status" value="1"/>
</dbReference>
<evidence type="ECO:0000256" key="2">
    <source>
        <dbReference type="ARBA" id="ARBA00022679"/>
    </source>
</evidence>
<evidence type="ECO:0000256" key="4">
    <source>
        <dbReference type="PROSITE-ProRule" id="PRU00236"/>
    </source>
</evidence>
<dbReference type="PANTHER" id="PTHR11085:SF8">
    <property type="entry name" value="NAD-DEPENDENT HISTONE DEACETYLASE HST3"/>
    <property type="match status" value="1"/>
</dbReference>
<feature type="region of interest" description="Disordered" evidence="5">
    <location>
        <begin position="614"/>
        <end position="649"/>
    </location>
</feature>
<feature type="compositionally biased region" description="Basic and acidic residues" evidence="5">
    <location>
        <begin position="509"/>
        <end position="522"/>
    </location>
</feature>
<feature type="binding site" evidence="4">
    <location>
        <position position="224"/>
    </location>
    <ligand>
        <name>Zn(2+)</name>
        <dbReference type="ChEBI" id="CHEBI:29105"/>
    </ligand>
</feature>
<organism evidence="7 8">
    <name type="scientific">Cladophialophora immunda</name>
    <dbReference type="NCBI Taxonomy" id="569365"/>
    <lineage>
        <taxon>Eukaryota</taxon>
        <taxon>Fungi</taxon>
        <taxon>Dikarya</taxon>
        <taxon>Ascomycota</taxon>
        <taxon>Pezizomycotina</taxon>
        <taxon>Eurotiomycetes</taxon>
        <taxon>Chaetothyriomycetidae</taxon>
        <taxon>Chaetothyriales</taxon>
        <taxon>Herpotrichiellaceae</taxon>
        <taxon>Cladophialophora</taxon>
    </lineage>
</organism>
<dbReference type="Proteomes" id="UP000054466">
    <property type="component" value="Unassembled WGS sequence"/>
</dbReference>
<evidence type="ECO:0000259" key="6">
    <source>
        <dbReference type="PROSITE" id="PS50305"/>
    </source>
</evidence>
<dbReference type="InterPro" id="IPR026591">
    <property type="entry name" value="Sirtuin_cat_small_dom_sf"/>
</dbReference>
<keyword evidence="2" id="KW-0808">Transferase</keyword>
<dbReference type="EMBL" id="KN847045">
    <property type="protein sequence ID" value="KIW25002.1"/>
    <property type="molecule type" value="Genomic_DNA"/>
</dbReference>
<proteinExistence type="inferred from homology"/>
<dbReference type="GO" id="GO:0005634">
    <property type="term" value="C:nucleus"/>
    <property type="evidence" value="ECO:0007669"/>
    <property type="project" value="TreeGrafter"/>
</dbReference>
<dbReference type="Pfam" id="PF02146">
    <property type="entry name" value="SIR2"/>
    <property type="match status" value="3"/>
</dbReference>
<comment type="similarity">
    <text evidence="1">Belongs to the sirtuin family. Class I subfamily.</text>
</comment>
<keyword evidence="4" id="KW-0479">Metal-binding</keyword>
<feature type="region of interest" description="Disordered" evidence="5">
    <location>
        <begin position="82"/>
        <end position="103"/>
    </location>
</feature>
<feature type="binding site" evidence="4">
    <location>
        <position position="249"/>
    </location>
    <ligand>
        <name>Zn(2+)</name>
        <dbReference type="ChEBI" id="CHEBI:29105"/>
    </ligand>
</feature>
<dbReference type="InterPro" id="IPR029035">
    <property type="entry name" value="DHS-like_NAD/FAD-binding_dom"/>
</dbReference>
<evidence type="ECO:0000256" key="1">
    <source>
        <dbReference type="ARBA" id="ARBA00006924"/>
    </source>
</evidence>
<gene>
    <name evidence="7" type="ORF">PV07_10678</name>
</gene>
<dbReference type="AlphaFoldDB" id="A0A0D2AJH8"/>
<keyword evidence="8" id="KW-1185">Reference proteome</keyword>
<feature type="compositionally biased region" description="Low complexity" evidence="5">
    <location>
        <begin position="87"/>
        <end position="103"/>
    </location>
</feature>
<dbReference type="InterPro" id="IPR003000">
    <property type="entry name" value="Sirtuin"/>
</dbReference>
<dbReference type="Gene3D" id="3.40.50.1220">
    <property type="entry name" value="TPP-binding domain"/>
    <property type="match status" value="3"/>
</dbReference>
<name>A0A0D2AJH8_9EURO</name>
<feature type="region of interest" description="Disordered" evidence="5">
    <location>
        <begin position="387"/>
        <end position="537"/>
    </location>
</feature>
<evidence type="ECO:0000313" key="8">
    <source>
        <dbReference type="Proteomes" id="UP000054466"/>
    </source>
</evidence>
<sequence>MGLREVTGEDERALQEIADCLANSHKVLLVTGAGISTSCGIPDFRSKDGLYNMIPGQTMLPTPPPSEPSTPTHARFKDLAVDEEPCSSQSRSRRVSSSPSSRLRGQDLFDSRVFQHAESTTIFYQFIASLRQKIRDEVRSTSSVHKFVRVLRDGGRLMRCYTQNIDGLELREGLVTDLARGKGNKRRFMKKHYEAPRPTHTPGTDFDGGCEVVQLHGDLEKLRCTMCSTQYPWTDEQTEVYLEGAAADCPKCRDKSDERQASGKRGLAVGALRPNIVLYGEDHPSNTLLTPLIPFDASCQPDVLIIMGTSLKVFGLQKIVREFAKAVHSHKNGKGRVIFVNRTRPAESVWDGIIDDFVAMDCDDWVDDLKRRRHDLWLRQGEIDMTVTKSQQPKRKRKSMEECPGKENRPEKKARVIVEIRRPAKPRQVSSSTPKKDRSVTKMARHPSDYPARGILSPLAQAKRPQISPFTSPIRMEDEAGLLSPIKRGTPSRPPFSPFTPRLRPTSARRSDDHMNVPEHRQGTPMRPAFSPLTPGVRSGSKLRSEVFIDDYLDNQALPSSPPVEDFEIESLLEEATSMVEESRKASASAAKSRETTFMAQIWERVRDGGFFSYGRDPDSIRKPAADDGAEVETPSRGPRGRKVDVFAA</sequence>
<dbReference type="InterPro" id="IPR026590">
    <property type="entry name" value="Ssirtuin_cat_dom"/>
</dbReference>
<dbReference type="RefSeq" id="XP_016245218.1">
    <property type="nucleotide sequence ID" value="XM_016398027.1"/>
</dbReference>
<evidence type="ECO:0000313" key="7">
    <source>
        <dbReference type="EMBL" id="KIW25002.1"/>
    </source>
</evidence>
<dbReference type="VEuPathDB" id="FungiDB:PV07_10678"/>
<feature type="binding site" evidence="4">
    <location>
        <position position="227"/>
    </location>
    <ligand>
        <name>Zn(2+)</name>
        <dbReference type="ChEBI" id="CHEBI:29105"/>
    </ligand>
</feature>
<feature type="binding site" evidence="4">
    <location>
        <position position="252"/>
    </location>
    <ligand>
        <name>Zn(2+)</name>
        <dbReference type="ChEBI" id="CHEBI:29105"/>
    </ligand>
</feature>
<evidence type="ECO:0000256" key="5">
    <source>
        <dbReference type="SAM" id="MobiDB-lite"/>
    </source>
</evidence>
<reference evidence="7 8" key="1">
    <citation type="submission" date="2015-01" db="EMBL/GenBank/DDBJ databases">
        <title>The Genome Sequence of Cladophialophora immunda CBS83496.</title>
        <authorList>
            <consortium name="The Broad Institute Genomics Platform"/>
            <person name="Cuomo C."/>
            <person name="de Hoog S."/>
            <person name="Gorbushina A."/>
            <person name="Stielow B."/>
            <person name="Teixiera M."/>
            <person name="Abouelleil A."/>
            <person name="Chapman S.B."/>
            <person name="Priest M."/>
            <person name="Young S.K."/>
            <person name="Wortman J."/>
            <person name="Nusbaum C."/>
            <person name="Birren B."/>
        </authorList>
    </citation>
    <scope>NUCLEOTIDE SEQUENCE [LARGE SCALE GENOMIC DNA]</scope>
    <source>
        <strain evidence="7 8">CBS 83496</strain>
    </source>
</reference>
<keyword evidence="3" id="KW-0520">NAD</keyword>
<protein>
    <recommendedName>
        <fullName evidence="6">Deacetylase sirtuin-type domain-containing protein</fullName>
    </recommendedName>
</protein>
<feature type="active site" description="Proton acceptor" evidence="4">
    <location>
        <position position="216"/>
    </location>
</feature>
<dbReference type="Gene3D" id="3.30.1600.10">
    <property type="entry name" value="SIR2/SIRT2 'Small Domain"/>
    <property type="match status" value="2"/>
</dbReference>
<feature type="compositionally biased region" description="Basic and acidic residues" evidence="5">
    <location>
        <begin position="399"/>
        <end position="422"/>
    </location>
</feature>
<feature type="compositionally biased region" description="Basic and acidic residues" evidence="5">
    <location>
        <begin position="616"/>
        <end position="626"/>
    </location>
</feature>
<dbReference type="STRING" id="569365.A0A0D2AJH8"/>
<dbReference type="GO" id="GO:0046872">
    <property type="term" value="F:metal ion binding"/>
    <property type="evidence" value="ECO:0007669"/>
    <property type="project" value="UniProtKB-KW"/>
</dbReference>
<dbReference type="PROSITE" id="PS50305">
    <property type="entry name" value="SIRTUIN"/>
    <property type="match status" value="1"/>
</dbReference>
<dbReference type="GeneID" id="27349872"/>
<accession>A0A0D2AJH8</accession>
<dbReference type="HOGENOM" id="CLU_019278_0_0_1"/>